<organism evidence="3">
    <name type="scientific">Hungatella hathewayi</name>
    <dbReference type="NCBI Taxonomy" id="154046"/>
    <lineage>
        <taxon>Bacteria</taxon>
        <taxon>Bacillati</taxon>
        <taxon>Bacillota</taxon>
        <taxon>Clostridia</taxon>
        <taxon>Lachnospirales</taxon>
        <taxon>Lachnospiraceae</taxon>
        <taxon>Hungatella</taxon>
    </lineage>
</organism>
<protein>
    <recommendedName>
        <fullName evidence="4">MFS transporter</fullName>
    </recommendedName>
</protein>
<feature type="transmembrane region" description="Helical" evidence="2">
    <location>
        <begin position="224"/>
        <end position="242"/>
    </location>
</feature>
<evidence type="ECO:0000256" key="2">
    <source>
        <dbReference type="SAM" id="Phobius"/>
    </source>
</evidence>
<dbReference type="InterPro" id="IPR052714">
    <property type="entry name" value="MFS_Exporter"/>
</dbReference>
<dbReference type="GO" id="GO:0005886">
    <property type="term" value="C:plasma membrane"/>
    <property type="evidence" value="ECO:0007669"/>
    <property type="project" value="UniProtKB-SubCell"/>
</dbReference>
<evidence type="ECO:0000256" key="1">
    <source>
        <dbReference type="ARBA" id="ARBA00004651"/>
    </source>
</evidence>
<keyword evidence="2" id="KW-0812">Transmembrane</keyword>
<feature type="transmembrane region" description="Helical" evidence="2">
    <location>
        <begin position="277"/>
        <end position="302"/>
    </location>
</feature>
<dbReference type="PANTHER" id="PTHR23531">
    <property type="entry name" value="QUINOLENE RESISTANCE PROTEIN NORA"/>
    <property type="match status" value="1"/>
</dbReference>
<dbReference type="Pfam" id="PF07690">
    <property type="entry name" value="MFS_1"/>
    <property type="match status" value="1"/>
</dbReference>
<dbReference type="GO" id="GO:0022857">
    <property type="term" value="F:transmembrane transporter activity"/>
    <property type="evidence" value="ECO:0007669"/>
    <property type="project" value="InterPro"/>
</dbReference>
<reference evidence="3" key="1">
    <citation type="submission" date="2019-11" db="EMBL/GenBank/DDBJ databases">
        <authorList>
            <person name="Feng L."/>
        </authorList>
    </citation>
    <scope>NUCLEOTIDE SEQUENCE</scope>
    <source>
        <strain evidence="3">ChathewayiLFYP18</strain>
    </source>
</reference>
<evidence type="ECO:0000313" key="3">
    <source>
        <dbReference type="EMBL" id="VYU82936.1"/>
    </source>
</evidence>
<sequence length="369" mass="40046">MMLYFTSVVNQLLSFVLPLQFEKMDFRIAALGLQLSFFSAGALFSRVLLLNLIREENMKKFAAFGLGLMAVACSGFLLFTEAVPAMLCRILQGTAFGIASSAVPSVAMRFIETPEKSVGLIGIASIMASLTGPYLALEIVKRSPENGFRLVCLLAVLAAMAGFLLCMWIPAAENGENAVEKQKKGLPGKTAVYLFFTASFLILCNCYMALLTVFADSEGKLKDVVVFLVASSLSSILIRTGLKEVMKTQRRLHGLLFFGAVLYCAAMLWVGKTPGRSSFLAGGTAVGFFSGIMMSCAHLDILRLDDKDSAHANTLFYCVQDIANILCGVLWALAASWLGYGMSFVWSGVGILVICGVYILFRKKVVLRK</sequence>
<feature type="transmembrane region" description="Helical" evidence="2">
    <location>
        <begin position="91"/>
        <end position="111"/>
    </location>
</feature>
<dbReference type="EMBL" id="CACRUH010000083">
    <property type="protein sequence ID" value="VYU82936.1"/>
    <property type="molecule type" value="Genomic_DNA"/>
</dbReference>
<feature type="transmembrane region" description="Helical" evidence="2">
    <location>
        <begin position="118"/>
        <end position="136"/>
    </location>
</feature>
<feature type="transmembrane region" description="Helical" evidence="2">
    <location>
        <begin position="191"/>
        <end position="212"/>
    </location>
</feature>
<feature type="transmembrane region" description="Helical" evidence="2">
    <location>
        <begin position="148"/>
        <end position="170"/>
    </location>
</feature>
<dbReference type="InterPro" id="IPR036259">
    <property type="entry name" value="MFS_trans_sf"/>
</dbReference>
<feature type="transmembrane region" description="Helical" evidence="2">
    <location>
        <begin position="28"/>
        <end position="49"/>
    </location>
</feature>
<feature type="transmembrane region" description="Helical" evidence="2">
    <location>
        <begin position="340"/>
        <end position="361"/>
    </location>
</feature>
<evidence type="ECO:0008006" key="4">
    <source>
        <dbReference type="Google" id="ProtNLM"/>
    </source>
</evidence>
<keyword evidence="2" id="KW-1133">Transmembrane helix</keyword>
<keyword evidence="2" id="KW-0472">Membrane</keyword>
<feature type="transmembrane region" description="Helical" evidence="2">
    <location>
        <begin position="314"/>
        <end position="334"/>
    </location>
</feature>
<dbReference type="InterPro" id="IPR011701">
    <property type="entry name" value="MFS"/>
</dbReference>
<dbReference type="AlphaFoldDB" id="A0A6N3I0Z9"/>
<feature type="transmembrane region" description="Helical" evidence="2">
    <location>
        <begin position="61"/>
        <end position="79"/>
    </location>
</feature>
<accession>A0A6N3I0Z9</accession>
<dbReference type="PANTHER" id="PTHR23531:SF1">
    <property type="entry name" value="QUINOLENE RESISTANCE PROTEIN NORA"/>
    <property type="match status" value="1"/>
</dbReference>
<proteinExistence type="predicted"/>
<dbReference type="Gene3D" id="1.20.1250.20">
    <property type="entry name" value="MFS general substrate transporter like domains"/>
    <property type="match status" value="1"/>
</dbReference>
<dbReference type="SUPFAM" id="SSF103473">
    <property type="entry name" value="MFS general substrate transporter"/>
    <property type="match status" value="1"/>
</dbReference>
<comment type="subcellular location">
    <subcellularLocation>
        <location evidence="1">Cell membrane</location>
        <topology evidence="1">Multi-pass membrane protein</topology>
    </subcellularLocation>
</comment>
<gene>
    <name evidence="3" type="ORF">CHLFYP18_03713</name>
</gene>
<feature type="transmembrane region" description="Helical" evidence="2">
    <location>
        <begin position="254"/>
        <end position="271"/>
    </location>
</feature>
<name>A0A6N3I0Z9_9FIRM</name>